<dbReference type="KEGG" id="mgot:MgSA37_01316"/>
<keyword evidence="1" id="KW-0269">Exonuclease</keyword>
<evidence type="ECO:0000313" key="1">
    <source>
        <dbReference type="EMBL" id="BAU53149.1"/>
    </source>
</evidence>
<name>A0A110B1S9_9SPHI</name>
<reference evidence="1 2" key="1">
    <citation type="submission" date="2015-12" db="EMBL/GenBank/DDBJ databases">
        <title>Genome sequence of Mucilaginibacter gotjawali.</title>
        <authorList>
            <person name="Lee J.S."/>
            <person name="Lee K.C."/>
            <person name="Kim K.K."/>
            <person name="Lee B.W."/>
        </authorList>
    </citation>
    <scope>NUCLEOTIDE SEQUENCE [LARGE SCALE GENOMIC DNA]</scope>
    <source>
        <strain evidence="1 2">SA3-7</strain>
    </source>
</reference>
<dbReference type="InterPro" id="IPR005135">
    <property type="entry name" value="Endo/exonuclease/phosphatase"/>
</dbReference>
<gene>
    <name evidence="1" type="ORF">MgSA37_01316</name>
</gene>
<dbReference type="InterPro" id="IPR036691">
    <property type="entry name" value="Endo/exonu/phosph_ase_sf"/>
</dbReference>
<dbReference type="Proteomes" id="UP000218263">
    <property type="component" value="Chromosome"/>
</dbReference>
<keyword evidence="1" id="KW-0540">Nuclease</keyword>
<accession>A0A110B1S9</accession>
<organism evidence="1 2">
    <name type="scientific">Mucilaginibacter gotjawali</name>
    <dbReference type="NCBI Taxonomy" id="1550579"/>
    <lineage>
        <taxon>Bacteria</taxon>
        <taxon>Pseudomonadati</taxon>
        <taxon>Bacteroidota</taxon>
        <taxon>Sphingobacteriia</taxon>
        <taxon>Sphingobacteriales</taxon>
        <taxon>Sphingobacteriaceae</taxon>
        <taxon>Mucilaginibacter</taxon>
    </lineage>
</organism>
<dbReference type="RefSeq" id="WP_096350518.1">
    <property type="nucleotide sequence ID" value="NZ_AP017313.1"/>
</dbReference>
<dbReference type="OrthoDB" id="9803914at2"/>
<proteinExistence type="predicted"/>
<dbReference type="GO" id="GO:0004519">
    <property type="term" value="F:endonuclease activity"/>
    <property type="evidence" value="ECO:0007669"/>
    <property type="project" value="UniProtKB-KW"/>
</dbReference>
<dbReference type="SUPFAM" id="SSF56219">
    <property type="entry name" value="DNase I-like"/>
    <property type="match status" value="1"/>
</dbReference>
<keyword evidence="1" id="KW-0255">Endonuclease</keyword>
<evidence type="ECO:0000313" key="2">
    <source>
        <dbReference type="Proteomes" id="UP000218263"/>
    </source>
</evidence>
<protein>
    <submittedName>
        <fullName evidence="1">Endonuclease/Exonuclease/phosphatase family protein</fullName>
    </submittedName>
</protein>
<dbReference type="Gene3D" id="3.60.10.10">
    <property type="entry name" value="Endonuclease/exonuclease/phosphatase"/>
    <property type="match status" value="1"/>
</dbReference>
<sequence>MKIITWNCNMAFRKKAAMILAHQPDILIVPECECIEKLVFGTDTQKPSDILWFGNNPHKGLAILAYHNLKLTLLDDHNPAFQMIVPISVTGGDVDFNLFAVWANNPNDKDGQYIEQVWKAIHYYNELLTPKRTVLAGDFNSNTIWDRKRRPGNHTNVVKYLEEKGIYSAYHLHHSQIQGKELHPTFHLYKHQNKPYHIDYCFVSADIAKELQSVEVGEHAYWTKYSDHVPVIVTFNTGLFR</sequence>
<keyword evidence="1" id="KW-0378">Hydrolase</keyword>
<dbReference type="Pfam" id="PF03372">
    <property type="entry name" value="Exo_endo_phos"/>
    <property type="match status" value="1"/>
</dbReference>
<dbReference type="GO" id="GO:0004527">
    <property type="term" value="F:exonuclease activity"/>
    <property type="evidence" value="ECO:0007669"/>
    <property type="project" value="UniProtKB-KW"/>
</dbReference>
<dbReference type="AlphaFoldDB" id="A0A110B1S9"/>
<dbReference type="EMBL" id="AP017313">
    <property type="protein sequence ID" value="BAU53149.1"/>
    <property type="molecule type" value="Genomic_DNA"/>
</dbReference>
<keyword evidence="2" id="KW-1185">Reference proteome</keyword>